<reference evidence="3" key="1">
    <citation type="journal article" date="2021" name="Front. Microbiol.">
        <title>Comprehensive Comparative Genomics and Phenotyping of Methylobacterium Species.</title>
        <authorList>
            <person name="Alessa O."/>
            <person name="Ogura Y."/>
            <person name="Fujitani Y."/>
            <person name="Takami H."/>
            <person name="Hayashi T."/>
            <person name="Sahin N."/>
            <person name="Tani A."/>
        </authorList>
    </citation>
    <scope>NUCLEOTIDE SEQUENCE</scope>
    <source>
        <strain evidence="3">KCTC 52305</strain>
    </source>
</reference>
<evidence type="ECO:0000313" key="4">
    <source>
        <dbReference type="Proteomes" id="UP001055167"/>
    </source>
</evidence>
<accession>A0ABQ4R9C2</accession>
<comment type="caution">
    <text evidence="3">The sequence shown here is derived from an EMBL/GenBank/DDBJ whole genome shotgun (WGS) entry which is preliminary data.</text>
</comment>
<dbReference type="PANTHER" id="PTHR43081:SF1">
    <property type="entry name" value="ADENYLATE CYCLASE, TERMINAL-DIFFERENTIATION SPECIFIC"/>
    <property type="match status" value="1"/>
</dbReference>
<feature type="transmembrane region" description="Helical" evidence="1">
    <location>
        <begin position="134"/>
        <end position="154"/>
    </location>
</feature>
<protein>
    <recommendedName>
        <fullName evidence="2">Guanylate cyclase domain-containing protein</fullName>
    </recommendedName>
</protein>
<evidence type="ECO:0000259" key="2">
    <source>
        <dbReference type="PROSITE" id="PS50125"/>
    </source>
</evidence>
<feature type="transmembrane region" description="Helical" evidence="1">
    <location>
        <begin position="52"/>
        <end position="70"/>
    </location>
</feature>
<feature type="transmembrane region" description="Helical" evidence="1">
    <location>
        <begin position="77"/>
        <end position="98"/>
    </location>
</feature>
<gene>
    <name evidence="3" type="ORF">OPKNFCMD_6164</name>
</gene>
<proteinExistence type="predicted"/>
<keyword evidence="1" id="KW-1133">Transmembrane helix</keyword>
<sequence length="413" mass="42694">MRAAAPAGGGALAAAVAAGTGPRALLMRLAMFLVLLVAAQISDGSLHAGSHWFILAGYAASSVWVGLTARRRHGERLAWIATLLDAALAVYVVLEYMMAAADGPGQSAEVVSRLPAFLLLLESGLTLRLRHTIVFAALVTGIWAAVLAAGIAAGSPALAPSVGPQVFGLLSFVVASGFVIEGVARLRGTLEAMLRLEHERAALARFVPAGIDLVGPDGGGALHSRHACLLALDIRGFSALTRAFGETEVVGWLLAVRALCHAAVTAHGGLVDKYVGDGVLAQFIAGPPGAQAAAALACTREVQGRLRAMNRARRRAGLPALGLTASLHAGEVLVGVFDDGQRAEFTVLGPAMNALARIERRAKQEDLAIAVSKRFLRLLGPGAPPARRVPRHPGEEDCPDLFGLEADAVPAAP</sequence>
<reference evidence="3" key="2">
    <citation type="submission" date="2021-08" db="EMBL/GenBank/DDBJ databases">
        <authorList>
            <person name="Tani A."/>
            <person name="Ola A."/>
            <person name="Ogura Y."/>
            <person name="Katsura K."/>
            <person name="Hayashi T."/>
        </authorList>
    </citation>
    <scope>NUCLEOTIDE SEQUENCE</scope>
    <source>
        <strain evidence="3">KCTC 52305</strain>
    </source>
</reference>
<name>A0ABQ4R9C2_9HYPH</name>
<dbReference type="Proteomes" id="UP001055167">
    <property type="component" value="Unassembled WGS sequence"/>
</dbReference>
<feature type="domain" description="Guanylate cyclase" evidence="2">
    <location>
        <begin position="228"/>
        <end position="359"/>
    </location>
</feature>
<dbReference type="PANTHER" id="PTHR43081">
    <property type="entry name" value="ADENYLATE CYCLASE, TERMINAL-DIFFERENTIATION SPECIFIC-RELATED"/>
    <property type="match status" value="1"/>
</dbReference>
<organism evidence="3 4">
    <name type="scientific">Methylobacterium crusticola</name>
    <dbReference type="NCBI Taxonomy" id="1697972"/>
    <lineage>
        <taxon>Bacteria</taxon>
        <taxon>Pseudomonadati</taxon>
        <taxon>Pseudomonadota</taxon>
        <taxon>Alphaproteobacteria</taxon>
        <taxon>Hyphomicrobiales</taxon>
        <taxon>Methylobacteriaceae</taxon>
        <taxon>Methylobacterium</taxon>
    </lineage>
</organism>
<evidence type="ECO:0000313" key="3">
    <source>
        <dbReference type="EMBL" id="GJD53389.1"/>
    </source>
</evidence>
<evidence type="ECO:0000256" key="1">
    <source>
        <dbReference type="SAM" id="Phobius"/>
    </source>
</evidence>
<dbReference type="PROSITE" id="PS50125">
    <property type="entry name" value="GUANYLATE_CYCLASE_2"/>
    <property type="match status" value="1"/>
</dbReference>
<keyword evidence="4" id="KW-1185">Reference proteome</keyword>
<dbReference type="EMBL" id="BPQH01000029">
    <property type="protein sequence ID" value="GJD53389.1"/>
    <property type="molecule type" value="Genomic_DNA"/>
</dbReference>
<dbReference type="InterPro" id="IPR001054">
    <property type="entry name" value="A/G_cyclase"/>
</dbReference>
<dbReference type="InterPro" id="IPR050697">
    <property type="entry name" value="Adenylyl/Guanylyl_Cyclase_3/4"/>
</dbReference>
<dbReference type="RefSeq" id="WP_128564612.1">
    <property type="nucleotide sequence ID" value="NZ_BPQH01000029.1"/>
</dbReference>
<dbReference type="SUPFAM" id="SSF55073">
    <property type="entry name" value="Nucleotide cyclase"/>
    <property type="match status" value="1"/>
</dbReference>
<dbReference type="Gene3D" id="3.30.70.1230">
    <property type="entry name" value="Nucleotide cyclase"/>
    <property type="match status" value="1"/>
</dbReference>
<keyword evidence="1" id="KW-0812">Transmembrane</keyword>
<keyword evidence="1" id="KW-0472">Membrane</keyword>
<dbReference type="InterPro" id="IPR029787">
    <property type="entry name" value="Nucleotide_cyclase"/>
</dbReference>
<feature type="transmembrane region" description="Helical" evidence="1">
    <location>
        <begin position="166"/>
        <end position="186"/>
    </location>
</feature>
<dbReference type="CDD" id="cd07302">
    <property type="entry name" value="CHD"/>
    <property type="match status" value="1"/>
</dbReference>